<evidence type="ECO:0000313" key="4">
    <source>
        <dbReference type="Proteomes" id="UP000198312"/>
    </source>
</evidence>
<reference evidence="3 4" key="1">
    <citation type="submission" date="2017-07" db="EMBL/GenBank/DDBJ databases">
        <title>Virgibacillus sp. LM2416.</title>
        <authorList>
            <person name="Tak E.J."/>
            <person name="Bae J.-W."/>
        </authorList>
    </citation>
    <scope>NUCLEOTIDE SEQUENCE [LARGE SCALE GENOMIC DNA]</scope>
    <source>
        <strain evidence="3 4">LM2416</strain>
    </source>
</reference>
<accession>A0A220TYS0</accession>
<proteinExistence type="predicted"/>
<dbReference type="AlphaFoldDB" id="A0A220TYS0"/>
<dbReference type="NCBIfam" id="TIGR03093">
    <property type="entry name" value="SASP_sspL"/>
    <property type="match status" value="1"/>
</dbReference>
<evidence type="ECO:0000256" key="1">
    <source>
        <dbReference type="NCBIfam" id="TIGR03093"/>
    </source>
</evidence>
<feature type="compositionally biased region" description="Polar residues" evidence="2">
    <location>
        <begin position="13"/>
        <end position="23"/>
    </location>
</feature>
<evidence type="ECO:0000256" key="2">
    <source>
        <dbReference type="SAM" id="MobiDB-lite"/>
    </source>
</evidence>
<keyword evidence="4" id="KW-1185">Reference proteome</keyword>
<dbReference type="KEGG" id="vil:CFK37_01360"/>
<protein>
    <recommendedName>
        <fullName evidence="1">Small, acid-soluble spore protein L</fullName>
    </recommendedName>
</protein>
<feature type="region of interest" description="Disordered" evidence="2">
    <location>
        <begin position="1"/>
        <end position="46"/>
    </location>
</feature>
<gene>
    <name evidence="3" type="primary">sspL</name>
    <name evidence="3" type="ORF">CFK37_01360</name>
</gene>
<organism evidence="3 4">
    <name type="scientific">Virgibacillus phasianinus</name>
    <dbReference type="NCBI Taxonomy" id="2017483"/>
    <lineage>
        <taxon>Bacteria</taxon>
        <taxon>Bacillati</taxon>
        <taxon>Bacillota</taxon>
        <taxon>Bacilli</taxon>
        <taxon>Bacillales</taxon>
        <taxon>Bacillaceae</taxon>
        <taxon>Virgibacillus</taxon>
    </lineage>
</organism>
<dbReference type="RefSeq" id="WP_089060229.1">
    <property type="nucleotide sequence ID" value="NZ_CP022315.1"/>
</dbReference>
<name>A0A220TYS0_9BACI</name>
<dbReference type="OrthoDB" id="2706737at2"/>
<dbReference type="InterPro" id="IPR017526">
    <property type="entry name" value="SASP_SspL"/>
</dbReference>
<dbReference type="EMBL" id="CP022315">
    <property type="protein sequence ID" value="ASK60952.1"/>
    <property type="molecule type" value="Genomic_DNA"/>
</dbReference>
<dbReference type="Proteomes" id="UP000198312">
    <property type="component" value="Chromosome"/>
</dbReference>
<evidence type="ECO:0000313" key="3">
    <source>
        <dbReference type="EMBL" id="ASK60952.1"/>
    </source>
</evidence>
<feature type="compositionally biased region" description="Basic and acidic residues" evidence="2">
    <location>
        <begin position="27"/>
        <end position="46"/>
    </location>
</feature>
<sequence length="46" mass="5320">MSEKDNLYKKNRLNSSVNPQGQTEDAAENRPESQLEQKAKKDNTKR</sequence>